<protein>
    <submittedName>
        <fullName evidence="1">Uncharacterized protein</fullName>
    </submittedName>
</protein>
<dbReference type="AlphaFoldDB" id="K9F994"/>
<dbReference type="Proteomes" id="UP000009886">
    <property type="component" value="Unassembled WGS sequence"/>
</dbReference>
<reference evidence="2" key="1">
    <citation type="journal article" date="2012" name="BMC Genomics">
        <title>Genome sequence of the necrotrophic fungus Penicillium digitatum, the main postharvest pathogen of citrus.</title>
        <authorList>
            <person name="Marcet-Houben M."/>
            <person name="Ballester A.-R."/>
            <person name="de la Fuente B."/>
            <person name="Harries E."/>
            <person name="Marcos J.F."/>
            <person name="Gonzalez-Candelas L."/>
            <person name="Gabaldon T."/>
        </authorList>
    </citation>
    <scope>NUCLEOTIDE SEQUENCE [LARGE SCALE GENOMIC DNA]</scope>
    <source>
        <strain evidence="2">Pd1 / CECT 20795</strain>
    </source>
</reference>
<accession>K9F994</accession>
<evidence type="ECO:0000313" key="2">
    <source>
        <dbReference type="Proteomes" id="UP000009886"/>
    </source>
</evidence>
<organism evidence="1 2">
    <name type="scientific">Penicillium digitatum (strain Pd1 / CECT 20795)</name>
    <name type="common">Green mold</name>
    <dbReference type="NCBI Taxonomy" id="1170230"/>
    <lineage>
        <taxon>Eukaryota</taxon>
        <taxon>Fungi</taxon>
        <taxon>Dikarya</taxon>
        <taxon>Ascomycota</taxon>
        <taxon>Pezizomycotina</taxon>
        <taxon>Eurotiomycetes</taxon>
        <taxon>Eurotiomycetidae</taxon>
        <taxon>Eurotiales</taxon>
        <taxon>Aspergillaceae</taxon>
        <taxon>Penicillium</taxon>
    </lineage>
</organism>
<comment type="caution">
    <text evidence="1">The sequence shown here is derived from an EMBL/GenBank/DDBJ whole genome shotgun (WGS) entry which is preliminary data.</text>
</comment>
<dbReference type="EMBL" id="AKCU01000524">
    <property type="protein sequence ID" value="EKV04662.1"/>
    <property type="molecule type" value="Genomic_DNA"/>
</dbReference>
<dbReference type="HOGENOM" id="CLU_2638818_0_0_1"/>
<gene>
    <name evidence="1" type="ORF">PDIP_86420</name>
</gene>
<dbReference type="VEuPathDB" id="FungiDB:PDIP_86420"/>
<proteinExistence type="predicted"/>
<name>K9F994_PEND1</name>
<sequence>MLSWRKITARDLRPVYLNFSSRSCCSSSSYVLYNSLPLPVPVNGNLICYDLFLPVISYHTVLPARTLTKELSVYIVA</sequence>
<dbReference type="KEGG" id="pdp:PDIP_86420"/>
<evidence type="ECO:0000313" key="1">
    <source>
        <dbReference type="EMBL" id="EKV04662.1"/>
    </source>
</evidence>